<dbReference type="Proteomes" id="UP001562354">
    <property type="component" value="Unassembled WGS sequence"/>
</dbReference>
<gene>
    <name evidence="6" type="ORF">AAFC00_003388</name>
</gene>
<evidence type="ECO:0000256" key="1">
    <source>
        <dbReference type="ARBA" id="ARBA00004370"/>
    </source>
</evidence>
<feature type="transmembrane region" description="Helical" evidence="5">
    <location>
        <begin position="144"/>
        <end position="166"/>
    </location>
</feature>
<evidence type="ECO:0000256" key="4">
    <source>
        <dbReference type="ARBA" id="ARBA00023136"/>
    </source>
</evidence>
<keyword evidence="2 5" id="KW-0812">Transmembrane</keyword>
<name>A0ABR3PEK2_9PEZI</name>
<dbReference type="EMBL" id="JBFMKM010000008">
    <property type="protein sequence ID" value="KAL1304388.1"/>
    <property type="molecule type" value="Genomic_DNA"/>
</dbReference>
<feature type="transmembrane region" description="Helical" evidence="5">
    <location>
        <begin position="12"/>
        <end position="30"/>
    </location>
</feature>
<evidence type="ECO:0000256" key="5">
    <source>
        <dbReference type="SAM" id="Phobius"/>
    </source>
</evidence>
<dbReference type="SUPFAM" id="SSF161084">
    <property type="entry name" value="MAPEG domain-like"/>
    <property type="match status" value="1"/>
</dbReference>
<evidence type="ECO:0000313" key="7">
    <source>
        <dbReference type="Proteomes" id="UP001562354"/>
    </source>
</evidence>
<dbReference type="Gene3D" id="1.20.120.550">
    <property type="entry name" value="Membrane associated eicosanoid/glutathione metabolism-like domain"/>
    <property type="match status" value="1"/>
</dbReference>
<dbReference type="RefSeq" id="XP_069200663.1">
    <property type="nucleotide sequence ID" value="XM_069342852.1"/>
</dbReference>
<keyword evidence="4 5" id="KW-0472">Membrane</keyword>
<comment type="caution">
    <text evidence="6">The sequence shown here is derived from an EMBL/GenBank/DDBJ whole genome shotgun (WGS) entry which is preliminary data.</text>
</comment>
<protein>
    <submittedName>
        <fullName evidence="6">Uncharacterized protein</fullName>
    </submittedName>
</protein>
<organism evidence="6 7">
    <name type="scientific">Neodothiora populina</name>
    <dbReference type="NCBI Taxonomy" id="2781224"/>
    <lineage>
        <taxon>Eukaryota</taxon>
        <taxon>Fungi</taxon>
        <taxon>Dikarya</taxon>
        <taxon>Ascomycota</taxon>
        <taxon>Pezizomycotina</taxon>
        <taxon>Dothideomycetes</taxon>
        <taxon>Dothideomycetidae</taxon>
        <taxon>Dothideales</taxon>
        <taxon>Dothioraceae</taxon>
        <taxon>Neodothiora</taxon>
    </lineage>
</organism>
<dbReference type="GeneID" id="95977089"/>
<evidence type="ECO:0000313" key="6">
    <source>
        <dbReference type="EMBL" id="KAL1304388.1"/>
    </source>
</evidence>
<reference evidence="6 7" key="1">
    <citation type="submission" date="2024-07" db="EMBL/GenBank/DDBJ databases">
        <title>Draft sequence of the Neodothiora populina.</title>
        <authorList>
            <person name="Drown D.D."/>
            <person name="Schuette U.S."/>
            <person name="Buechlein A.B."/>
            <person name="Rusch D.R."/>
            <person name="Winton L.W."/>
            <person name="Adams G.A."/>
        </authorList>
    </citation>
    <scope>NUCLEOTIDE SEQUENCE [LARGE SCALE GENOMIC DNA]</scope>
    <source>
        <strain evidence="6 7">CPC 39397</strain>
    </source>
</reference>
<evidence type="ECO:0000256" key="3">
    <source>
        <dbReference type="ARBA" id="ARBA00022989"/>
    </source>
</evidence>
<dbReference type="Pfam" id="PF01124">
    <property type="entry name" value="MAPEG"/>
    <property type="match status" value="2"/>
</dbReference>
<sequence>MASTTSPSLPLLRPVLGLVGWTFAMEAWMYQTRIPAINRYNVQVRPEGTVADMNAKLPAVVRWKADNYNHLHEAPLRFYVVALTHSLLFLLQQQQQSGAFATKDFFSSSEQSMDTELALAWMYVGLRVVHSLVQALTNRVMVRFGVYLASEVVMLGLFIRVVSYALV</sequence>
<dbReference type="InterPro" id="IPR001129">
    <property type="entry name" value="Membr-assoc_MAPEG"/>
</dbReference>
<comment type="subcellular location">
    <subcellularLocation>
        <location evidence="1">Membrane</location>
    </subcellularLocation>
</comment>
<evidence type="ECO:0000256" key="2">
    <source>
        <dbReference type="ARBA" id="ARBA00022692"/>
    </source>
</evidence>
<proteinExistence type="predicted"/>
<keyword evidence="3 5" id="KW-1133">Transmembrane helix</keyword>
<keyword evidence="7" id="KW-1185">Reference proteome</keyword>
<accession>A0ABR3PEK2</accession>
<dbReference type="InterPro" id="IPR023352">
    <property type="entry name" value="MAPEG-like_dom_sf"/>
</dbReference>